<protein>
    <submittedName>
        <fullName evidence="1">Protease B</fullName>
    </submittedName>
</protein>
<reference evidence="1" key="1">
    <citation type="submission" date="2015-10" db="EMBL/GenBank/DDBJ databases">
        <authorList>
            <person name="Gilbert D.G."/>
        </authorList>
    </citation>
    <scope>NUCLEOTIDE SEQUENCE</scope>
</reference>
<keyword evidence="1" id="KW-0645">Protease</keyword>
<dbReference type="InterPro" id="IPR009003">
    <property type="entry name" value="Peptidase_S1_PA"/>
</dbReference>
<organism evidence="1">
    <name type="scientific">hydrothermal vent metagenome</name>
    <dbReference type="NCBI Taxonomy" id="652676"/>
    <lineage>
        <taxon>unclassified sequences</taxon>
        <taxon>metagenomes</taxon>
        <taxon>ecological metagenomes</taxon>
    </lineage>
</organism>
<dbReference type="Gene3D" id="2.40.10.10">
    <property type="entry name" value="Trypsin-like serine proteases"/>
    <property type="match status" value="2"/>
</dbReference>
<dbReference type="EMBL" id="CZQE01000354">
    <property type="protein sequence ID" value="CUS46296.1"/>
    <property type="molecule type" value="Genomic_DNA"/>
</dbReference>
<evidence type="ECO:0000313" key="1">
    <source>
        <dbReference type="EMBL" id="CUS46296.1"/>
    </source>
</evidence>
<proteinExistence type="predicted"/>
<dbReference type="AlphaFoldDB" id="A0A161K5T8"/>
<sequence length="453" mass="47417">MSMRHAVFRAATVAILAILSVMPAVAQVEAPTPAQTVPPPLSVPAQVVPPAIPVQTPAEALAQDAAEYAKQNGVPLDEAIFRLRAQQDSVVETDRLAALYKDRLAGISIEHHPEYRIVVLLTGTQPIADETVAAGGRTVGITFHTGAPATRDQILAAIGKHQADIRAALPHPPGMGVDPRTGEMVVVINGADVAAIDQAAMTAKLTALAGVPVRLRVLGRDVNAIGTMDVGGGSRVVGINPVDGRRYACTTGFVVTDGTRTGVVTSAHCPDILSYVDRERHETPLDFVGQWGWGYQDVQVNVSPETLRPLFYADTAKTVARAVTTWRNRTSTRAGDVVCHRGETTGYSCSQVELVDFAPAGDLCGGACTPTWVVANGPVCRGGDSGAPVFSGSIAFGIVKGASYRADGSCIFYYYMSTDYLPPGWSLLHGNAVGEVPKLNDPASKGGGAGGAF</sequence>
<gene>
    <name evidence="1" type="ORF">MGWOODY_Smn1140</name>
</gene>
<dbReference type="GO" id="GO:0006508">
    <property type="term" value="P:proteolysis"/>
    <property type="evidence" value="ECO:0007669"/>
    <property type="project" value="UniProtKB-KW"/>
</dbReference>
<dbReference type="InterPro" id="IPR043504">
    <property type="entry name" value="Peptidase_S1_PA_chymotrypsin"/>
</dbReference>
<keyword evidence="1" id="KW-0378">Hydrolase</keyword>
<dbReference type="GO" id="GO:0008233">
    <property type="term" value="F:peptidase activity"/>
    <property type="evidence" value="ECO:0007669"/>
    <property type="project" value="UniProtKB-KW"/>
</dbReference>
<accession>A0A161K5T8</accession>
<name>A0A161K5T8_9ZZZZ</name>
<dbReference type="SUPFAM" id="SSF50494">
    <property type="entry name" value="Trypsin-like serine proteases"/>
    <property type="match status" value="1"/>
</dbReference>